<dbReference type="NCBIfam" id="NF040519">
    <property type="entry name" value="Sbal_3080_fam"/>
    <property type="match status" value="1"/>
</dbReference>
<dbReference type="EMBL" id="CP071518">
    <property type="protein sequence ID" value="QSX78072.1"/>
    <property type="molecule type" value="Genomic_DNA"/>
</dbReference>
<feature type="signal peptide" evidence="1">
    <location>
        <begin position="1"/>
        <end position="19"/>
    </location>
</feature>
<dbReference type="KEGG" id="lsf:I8J32_015400"/>
<keyword evidence="3" id="KW-1185">Reference proteome</keyword>
<accession>A0A974XYE0</accession>
<dbReference type="AlphaFoldDB" id="A0A974XYE0"/>
<dbReference type="PROSITE" id="PS51257">
    <property type="entry name" value="PROKAR_LIPOPROTEIN"/>
    <property type="match status" value="1"/>
</dbReference>
<keyword evidence="1" id="KW-0732">Signal</keyword>
<evidence type="ECO:0000313" key="3">
    <source>
        <dbReference type="Proteomes" id="UP000639274"/>
    </source>
</evidence>
<sequence length="140" mass="15147">MKKFALAAMSIAALTACTAVQVKPVTGVAELKKVCVVSNPKVIVEDFVDVVRDGFSRHSIATDVVSSEAAGGCDVTLTYTALRSWDMAPYLSHAELRLWRGGMQIGYAEYHLRGKGGFALTKWQGTKAKMDPVIDQLLAQ</sequence>
<proteinExistence type="predicted"/>
<dbReference type="Proteomes" id="UP000639274">
    <property type="component" value="Chromosome"/>
</dbReference>
<dbReference type="RefSeq" id="WP_200616030.1">
    <property type="nucleotide sequence ID" value="NZ_CP071518.1"/>
</dbReference>
<feature type="chain" id="PRO_5037424121" description="Lipoprotein" evidence="1">
    <location>
        <begin position="20"/>
        <end position="140"/>
    </location>
</feature>
<name>A0A974XYE0_9GAMM</name>
<organism evidence="2 3">
    <name type="scientific">Agrilutibacter solisilvae</name>
    <dbReference type="NCBI Taxonomy" id="2763317"/>
    <lineage>
        <taxon>Bacteria</taxon>
        <taxon>Pseudomonadati</taxon>
        <taxon>Pseudomonadota</taxon>
        <taxon>Gammaproteobacteria</taxon>
        <taxon>Lysobacterales</taxon>
        <taxon>Lysobacteraceae</taxon>
        <taxon>Agrilutibacter</taxon>
    </lineage>
</organism>
<evidence type="ECO:0000313" key="2">
    <source>
        <dbReference type="EMBL" id="QSX78072.1"/>
    </source>
</evidence>
<evidence type="ECO:0008006" key="4">
    <source>
        <dbReference type="Google" id="ProtNLM"/>
    </source>
</evidence>
<protein>
    <recommendedName>
        <fullName evidence="4">Lipoprotein</fullName>
    </recommendedName>
</protein>
<reference evidence="2 3" key="1">
    <citation type="submission" date="2021-03" db="EMBL/GenBank/DDBJ databases">
        <title>Lysobacter sp. nov. isolated from soil of gangwondo yeongwol, south Korea.</title>
        <authorList>
            <person name="Kim K.R."/>
            <person name="Kim K.H."/>
            <person name="Jeon C.O."/>
        </authorList>
    </citation>
    <scope>NUCLEOTIDE SEQUENCE [LARGE SCALE GENOMIC DNA]</scope>
    <source>
        <strain evidence="2 3">R19</strain>
    </source>
</reference>
<gene>
    <name evidence="2" type="ORF">I8J32_015400</name>
</gene>
<evidence type="ECO:0000256" key="1">
    <source>
        <dbReference type="SAM" id="SignalP"/>
    </source>
</evidence>